<dbReference type="InterPro" id="IPR053138">
    <property type="entry name" value="N-alpha-Ac-DABA_deacetylase"/>
</dbReference>
<dbReference type="Proteomes" id="UP000284416">
    <property type="component" value="Unassembled WGS sequence"/>
</dbReference>
<dbReference type="InterPro" id="IPR055438">
    <property type="entry name" value="AstE_AspA_cat"/>
</dbReference>
<comment type="cofactor">
    <cofactor evidence="1">
        <name>Zn(2+)</name>
        <dbReference type="ChEBI" id="CHEBI:29105"/>
    </cofactor>
</comment>
<dbReference type="Gene3D" id="3.40.630.10">
    <property type="entry name" value="Zn peptidases"/>
    <property type="match status" value="1"/>
</dbReference>
<evidence type="ECO:0000313" key="7">
    <source>
        <dbReference type="Proteomes" id="UP000284416"/>
    </source>
</evidence>
<dbReference type="GO" id="GO:0016788">
    <property type="term" value="F:hydrolase activity, acting on ester bonds"/>
    <property type="evidence" value="ECO:0007669"/>
    <property type="project" value="InterPro"/>
</dbReference>
<evidence type="ECO:0000256" key="1">
    <source>
        <dbReference type="ARBA" id="ARBA00001947"/>
    </source>
</evidence>
<reference evidence="6 7" key="1">
    <citation type="journal article" date="2017" name="Int. J. Syst. Evol. Microbiol.">
        <title>Bacillus notoginsengisoli sp. nov., a novel bacterium isolated from the rhizosphere of Panax notoginseng.</title>
        <authorList>
            <person name="Zhang M.Y."/>
            <person name="Cheng J."/>
            <person name="Cai Y."/>
            <person name="Zhang T.Y."/>
            <person name="Wu Y.Y."/>
            <person name="Manikprabhu D."/>
            <person name="Li W.J."/>
            <person name="Zhang Y.X."/>
        </authorList>
    </citation>
    <scope>NUCLEOTIDE SEQUENCE [LARGE SCALE GENOMIC DNA]</scope>
    <source>
        <strain evidence="6 7">JCM 30743</strain>
    </source>
</reference>
<dbReference type="EMBL" id="QWEG01000009">
    <property type="protein sequence ID" value="RHW38036.1"/>
    <property type="molecule type" value="Genomic_DNA"/>
</dbReference>
<dbReference type="AlphaFoldDB" id="A0A417YRW8"/>
<evidence type="ECO:0000256" key="2">
    <source>
        <dbReference type="ARBA" id="ARBA00022723"/>
    </source>
</evidence>
<organism evidence="6 7">
    <name type="scientific">Neobacillus notoginsengisoli</name>
    <dbReference type="NCBI Taxonomy" id="1578198"/>
    <lineage>
        <taxon>Bacteria</taxon>
        <taxon>Bacillati</taxon>
        <taxon>Bacillota</taxon>
        <taxon>Bacilli</taxon>
        <taxon>Bacillales</taxon>
        <taxon>Bacillaceae</taxon>
        <taxon>Neobacillus</taxon>
    </lineage>
</organism>
<evidence type="ECO:0000256" key="4">
    <source>
        <dbReference type="ARBA" id="ARBA00022833"/>
    </source>
</evidence>
<proteinExistence type="predicted"/>
<keyword evidence="2" id="KW-0479">Metal-binding</keyword>
<keyword evidence="7" id="KW-1185">Reference proteome</keyword>
<keyword evidence="3" id="KW-0378">Hydrolase</keyword>
<dbReference type="Pfam" id="PF24827">
    <property type="entry name" value="AstE_AspA_cat"/>
    <property type="match status" value="1"/>
</dbReference>
<sequence length="359" mass="38779">MKRQGGDPAGACAEEAPLTPRGKRVPEVKINTSVFIEDNKKGADLSMWQFGNLEVERGQKVTGYLEFPIIEEKLPVFLLNGESEGPTVLVLGGIHGCEYTSIDAALEIGRRLEPKDIKGRLAVLPIANPEGFFSRSIYVHPKDNKNLNRVFPGNPNGTEAEKLAYCINETAFKAADYLIDLHGGDMIEALVPFTIYQVTENSSLTVKSKELASLFGIEYVVGSTGQVGGSTYSSAAYDGKVAVIAEAGQQGILDPEQSKLLQDGTLNALRWAGLLDGEAKTSPVKQLSTFDWSFADVQGLWYPCVEVGQQVKTGQSLGQIKNLFGETVKEYFAGSDGVVLFLVTSLAINEKDPLIAIGN</sequence>
<gene>
    <name evidence="6" type="ORF">D1B31_14740</name>
</gene>
<dbReference type="GO" id="GO:0046872">
    <property type="term" value="F:metal ion binding"/>
    <property type="evidence" value="ECO:0007669"/>
    <property type="project" value="UniProtKB-KW"/>
</dbReference>
<accession>A0A417YRW8</accession>
<dbReference type="PANTHER" id="PTHR37326:SF1">
    <property type="entry name" value="BLL3975 PROTEIN"/>
    <property type="match status" value="1"/>
</dbReference>
<feature type="domain" description="Succinylglutamate desuccinylase/Aspartoacylase catalytic" evidence="5">
    <location>
        <begin position="85"/>
        <end position="270"/>
    </location>
</feature>
<dbReference type="SUPFAM" id="SSF53187">
    <property type="entry name" value="Zn-dependent exopeptidases"/>
    <property type="match status" value="1"/>
</dbReference>
<evidence type="ECO:0000259" key="5">
    <source>
        <dbReference type="Pfam" id="PF24827"/>
    </source>
</evidence>
<evidence type="ECO:0000313" key="6">
    <source>
        <dbReference type="EMBL" id="RHW38036.1"/>
    </source>
</evidence>
<dbReference type="CDD" id="cd06254">
    <property type="entry name" value="M14_ASTE_ASPA-like"/>
    <property type="match status" value="1"/>
</dbReference>
<name>A0A417YRW8_9BACI</name>
<evidence type="ECO:0000256" key="3">
    <source>
        <dbReference type="ARBA" id="ARBA00022801"/>
    </source>
</evidence>
<dbReference type="PANTHER" id="PTHR37326">
    <property type="entry name" value="BLL3975 PROTEIN"/>
    <property type="match status" value="1"/>
</dbReference>
<comment type="caution">
    <text evidence="6">The sequence shown here is derived from an EMBL/GenBank/DDBJ whole genome shotgun (WGS) entry which is preliminary data.</text>
</comment>
<protein>
    <submittedName>
        <fullName evidence="6">Succinylglutamate desuccinylase</fullName>
    </submittedName>
</protein>
<keyword evidence="4" id="KW-0862">Zinc</keyword>